<protein>
    <submittedName>
        <fullName evidence="1">Uncharacterized protein</fullName>
    </submittedName>
</protein>
<dbReference type="EMBL" id="JADCNM010000005">
    <property type="protein sequence ID" value="KAG0482579.1"/>
    <property type="molecule type" value="Genomic_DNA"/>
</dbReference>
<reference evidence="1 2" key="1">
    <citation type="journal article" date="2020" name="Nat. Food">
        <title>A phased Vanilla planifolia genome enables genetic improvement of flavour and production.</title>
        <authorList>
            <person name="Hasing T."/>
            <person name="Tang H."/>
            <person name="Brym M."/>
            <person name="Khazi F."/>
            <person name="Huang T."/>
            <person name="Chambers A.H."/>
        </authorList>
    </citation>
    <scope>NUCLEOTIDE SEQUENCE [LARGE SCALE GENOMIC DNA]</scope>
    <source>
        <tissue evidence="1">Leaf</tissue>
    </source>
</reference>
<dbReference type="AlphaFoldDB" id="A0A835R5J8"/>
<name>A0A835R5J8_VANPL</name>
<accession>A0A835R5J8</accession>
<organism evidence="1 2">
    <name type="scientific">Vanilla planifolia</name>
    <name type="common">Vanilla</name>
    <dbReference type="NCBI Taxonomy" id="51239"/>
    <lineage>
        <taxon>Eukaryota</taxon>
        <taxon>Viridiplantae</taxon>
        <taxon>Streptophyta</taxon>
        <taxon>Embryophyta</taxon>
        <taxon>Tracheophyta</taxon>
        <taxon>Spermatophyta</taxon>
        <taxon>Magnoliopsida</taxon>
        <taxon>Liliopsida</taxon>
        <taxon>Asparagales</taxon>
        <taxon>Orchidaceae</taxon>
        <taxon>Vanilloideae</taxon>
        <taxon>Vanilleae</taxon>
        <taxon>Vanilla</taxon>
    </lineage>
</organism>
<evidence type="ECO:0000313" key="2">
    <source>
        <dbReference type="Proteomes" id="UP000639772"/>
    </source>
</evidence>
<comment type="caution">
    <text evidence="1">The sequence shown here is derived from an EMBL/GenBank/DDBJ whole genome shotgun (WGS) entry which is preliminary data.</text>
</comment>
<dbReference type="Proteomes" id="UP000639772">
    <property type="component" value="Unassembled WGS sequence"/>
</dbReference>
<evidence type="ECO:0000313" key="1">
    <source>
        <dbReference type="EMBL" id="KAG0482579.1"/>
    </source>
</evidence>
<proteinExistence type="predicted"/>
<sequence length="151" mass="17451">MPMKISTASLTGTVYQTIAVFRDTVLEEVIREVSQCREAADILPFCDVMFCIDGVRKILIHISLGFSDSWKLSWRLECRCLYNEVKSLQKECIKSCSYYRPSSFRTHVQMHRLRCELFEEPQKSVAVPLVDGVLHGTQCFTIFEHDRPALK</sequence>
<gene>
    <name evidence="1" type="ORF">HPP92_010663</name>
</gene>